<dbReference type="PANTHER" id="PTHR38438:SF1">
    <property type="entry name" value="RIBOFLAVIN TRANSPORTER RIBU"/>
    <property type="match status" value="1"/>
</dbReference>
<evidence type="ECO:0000256" key="3">
    <source>
        <dbReference type="ARBA" id="ARBA00022448"/>
    </source>
</evidence>
<evidence type="ECO:0000256" key="4">
    <source>
        <dbReference type="ARBA" id="ARBA00022475"/>
    </source>
</evidence>
<comment type="caution">
    <text evidence="10">The sequence shown here is derived from an EMBL/GenBank/DDBJ whole genome shotgun (WGS) entry which is preliminary data.</text>
</comment>
<dbReference type="GeneID" id="96999138"/>
<keyword evidence="3 8" id="KW-0813">Transport</keyword>
<dbReference type="RefSeq" id="WP_005398666.1">
    <property type="nucleotide sequence ID" value="NZ_JH601088.1"/>
</dbReference>
<evidence type="ECO:0000313" key="11">
    <source>
        <dbReference type="Proteomes" id="UP000004191"/>
    </source>
</evidence>
<dbReference type="HOGENOM" id="CLU_086673_2_2_9"/>
<comment type="similarity">
    <text evidence="2 8">Belongs to the prokaryotic riboflavin transporter (P-RFT) (TC 2.A.87) family.</text>
</comment>
<dbReference type="GO" id="GO:0032217">
    <property type="term" value="F:riboflavin transmembrane transporter activity"/>
    <property type="evidence" value="ECO:0007669"/>
    <property type="project" value="UniProtKB-UniRule"/>
</dbReference>
<gene>
    <name evidence="10" type="ORF">HMPREF9709_01151</name>
</gene>
<reference evidence="10 11" key="1">
    <citation type="submission" date="2012-01" db="EMBL/GenBank/DDBJ databases">
        <title>The Genome Sequence of Helcococcus kunzii ATCC 51366.</title>
        <authorList>
            <consortium name="The Broad Institute Genome Sequencing Platform"/>
            <person name="Earl A."/>
            <person name="Ward D."/>
            <person name="Feldgarden M."/>
            <person name="Gevers D."/>
            <person name="Huys G."/>
            <person name="Young S.K."/>
            <person name="Zeng Q."/>
            <person name="Gargeya S."/>
            <person name="Fitzgerald M."/>
            <person name="Haas B."/>
            <person name="Abouelleil A."/>
            <person name="Alvarado L."/>
            <person name="Arachchi H.M."/>
            <person name="Berlin A."/>
            <person name="Chapman S.B."/>
            <person name="Gearin G."/>
            <person name="Goldberg J."/>
            <person name="Griggs A."/>
            <person name="Gujja S."/>
            <person name="Hansen M."/>
            <person name="Heiman D."/>
            <person name="Howarth C."/>
            <person name="Larimer J."/>
            <person name="Lui A."/>
            <person name="MacDonald P.J.P."/>
            <person name="McCowen C."/>
            <person name="Montmayeur A."/>
            <person name="Murphy C."/>
            <person name="Neiman D."/>
            <person name="Pearson M."/>
            <person name="Priest M."/>
            <person name="Roberts A."/>
            <person name="Saif S."/>
            <person name="Shea T."/>
            <person name="Sisk P."/>
            <person name="Stolte C."/>
            <person name="Sykes S."/>
            <person name="Wortman J."/>
            <person name="Nusbaum C."/>
            <person name="Birren B."/>
        </authorList>
    </citation>
    <scope>NUCLEOTIDE SEQUENCE [LARGE SCALE GENOMIC DNA]</scope>
    <source>
        <strain evidence="10 11">ATCC 51366</strain>
    </source>
</reference>
<feature type="transmembrane region" description="Helical" evidence="9">
    <location>
        <begin position="21"/>
        <end position="40"/>
    </location>
</feature>
<keyword evidence="7 8" id="KW-0472">Membrane</keyword>
<dbReference type="Proteomes" id="UP000004191">
    <property type="component" value="Unassembled WGS sequence"/>
</dbReference>
<dbReference type="AlphaFoldDB" id="H3NP90"/>
<dbReference type="PIRSF" id="PIRSF037778">
    <property type="entry name" value="UCP037778_transp_RibU"/>
    <property type="match status" value="1"/>
</dbReference>
<evidence type="ECO:0000256" key="1">
    <source>
        <dbReference type="ARBA" id="ARBA00004651"/>
    </source>
</evidence>
<sequence length="204" mass="22251">MEMTGNKKVVRVFSIGNMAKIAIFSALAGVLMLFKFPIPIAPAFMTVDFGDVATLVSGFVLGPISGIITVIMKNLINIVLDGTMTAYVGELSNIIVGSTFVGVSSYIYSKNKTRKSAIIGLIGGIVAMTILATLSNYFVIFPIYAKVMHIDLEGFVKFAPKFVKSYNQLIVLSVIPFNLVKGSLNAIVTLIVYKKISRYFKNMR</sequence>
<dbReference type="InterPro" id="IPR025720">
    <property type="entry name" value="RibU"/>
</dbReference>
<dbReference type="InterPro" id="IPR024529">
    <property type="entry name" value="ECF_trnsprt_substrate-spec"/>
</dbReference>
<organism evidence="10 11">
    <name type="scientific">Helcococcus kunzii ATCC 51366</name>
    <dbReference type="NCBI Taxonomy" id="883114"/>
    <lineage>
        <taxon>Bacteria</taxon>
        <taxon>Bacillati</taxon>
        <taxon>Bacillota</taxon>
        <taxon>Tissierellia</taxon>
        <taxon>Tissierellales</taxon>
        <taxon>Peptoniphilaceae</taxon>
        <taxon>Helcococcus</taxon>
    </lineage>
</organism>
<evidence type="ECO:0000256" key="2">
    <source>
        <dbReference type="ARBA" id="ARBA00005540"/>
    </source>
</evidence>
<dbReference type="EMBL" id="AGEI01000022">
    <property type="protein sequence ID" value="EHR33552.1"/>
    <property type="molecule type" value="Genomic_DNA"/>
</dbReference>
<proteinExistence type="inferred from homology"/>
<evidence type="ECO:0000256" key="9">
    <source>
        <dbReference type="SAM" id="Phobius"/>
    </source>
</evidence>
<keyword evidence="4 8" id="KW-1003">Cell membrane</keyword>
<dbReference type="Pfam" id="PF12822">
    <property type="entry name" value="ECF_trnsprt"/>
    <property type="match status" value="1"/>
</dbReference>
<dbReference type="STRING" id="883114.HMPREF9709_01151"/>
<evidence type="ECO:0000256" key="7">
    <source>
        <dbReference type="ARBA" id="ARBA00023136"/>
    </source>
</evidence>
<feature type="transmembrane region" description="Helical" evidence="9">
    <location>
        <begin position="52"/>
        <end position="72"/>
    </location>
</feature>
<evidence type="ECO:0000256" key="8">
    <source>
        <dbReference type="PIRNR" id="PIRNR037778"/>
    </source>
</evidence>
<dbReference type="eggNOG" id="COG3601">
    <property type="taxonomic scope" value="Bacteria"/>
</dbReference>
<dbReference type="PATRIC" id="fig|883114.3.peg.1141"/>
<comment type="subcellular location">
    <subcellularLocation>
        <location evidence="1">Cell membrane</location>
        <topology evidence="1">Multi-pass membrane protein</topology>
    </subcellularLocation>
</comment>
<accession>H3NP90</accession>
<evidence type="ECO:0000256" key="5">
    <source>
        <dbReference type="ARBA" id="ARBA00022692"/>
    </source>
</evidence>
<name>H3NP90_9FIRM</name>
<dbReference type="GO" id="GO:0005886">
    <property type="term" value="C:plasma membrane"/>
    <property type="evidence" value="ECO:0007669"/>
    <property type="project" value="UniProtKB-SubCell"/>
</dbReference>
<keyword evidence="6 9" id="KW-1133">Transmembrane helix</keyword>
<dbReference type="PANTHER" id="PTHR38438">
    <property type="entry name" value="RIBOFLAVIN TRANSPORTER RIBU"/>
    <property type="match status" value="1"/>
</dbReference>
<feature type="transmembrane region" description="Helical" evidence="9">
    <location>
        <begin position="165"/>
        <end position="193"/>
    </location>
</feature>
<dbReference type="Gene3D" id="1.10.1760.20">
    <property type="match status" value="1"/>
</dbReference>
<comment type="function">
    <text evidence="8">Probably a riboflavin-binding protein that interacts with the energy-coupling factor (ECF) ABC-transporter complex.</text>
</comment>
<protein>
    <recommendedName>
        <fullName evidence="8">Riboflavin transporter</fullName>
    </recommendedName>
</protein>
<feature type="transmembrane region" description="Helical" evidence="9">
    <location>
        <begin position="118"/>
        <end position="145"/>
    </location>
</feature>
<evidence type="ECO:0000313" key="10">
    <source>
        <dbReference type="EMBL" id="EHR33552.1"/>
    </source>
</evidence>
<keyword evidence="11" id="KW-1185">Reference proteome</keyword>
<keyword evidence="5 9" id="KW-0812">Transmembrane</keyword>
<evidence type="ECO:0000256" key="6">
    <source>
        <dbReference type="ARBA" id="ARBA00022989"/>
    </source>
</evidence>